<evidence type="ECO:0008006" key="4">
    <source>
        <dbReference type="Google" id="ProtNLM"/>
    </source>
</evidence>
<comment type="caution">
    <text evidence="2">The sequence shown here is derived from an EMBL/GenBank/DDBJ whole genome shotgun (WGS) entry which is preliminary data.</text>
</comment>
<dbReference type="EMBL" id="NPCC01000035">
    <property type="protein sequence ID" value="PAE87349.1"/>
    <property type="molecule type" value="Genomic_DNA"/>
</dbReference>
<dbReference type="InterPro" id="IPR038468">
    <property type="entry name" value="MmpS_C"/>
</dbReference>
<dbReference type="Gene3D" id="2.60.40.2880">
    <property type="entry name" value="MmpS1-5, C-terminal soluble domain"/>
    <property type="match status" value="1"/>
</dbReference>
<organism evidence="2 3">
    <name type="scientific">Shouchella clausii</name>
    <name type="common">Alkalihalobacillus clausii</name>
    <dbReference type="NCBI Taxonomy" id="79880"/>
    <lineage>
        <taxon>Bacteria</taxon>
        <taxon>Bacillati</taxon>
        <taxon>Bacillota</taxon>
        <taxon>Bacilli</taxon>
        <taxon>Bacillales</taxon>
        <taxon>Bacillaceae</taxon>
        <taxon>Shouchella</taxon>
    </lineage>
</organism>
<gene>
    <name evidence="2" type="ORF">CHH72_18740</name>
</gene>
<feature type="chain" id="PRO_5039145041" description="Lipoprotein" evidence="1">
    <location>
        <begin position="20"/>
        <end position="144"/>
    </location>
</feature>
<feature type="signal peptide" evidence="1">
    <location>
        <begin position="1"/>
        <end position="19"/>
    </location>
</feature>
<evidence type="ECO:0000313" key="2">
    <source>
        <dbReference type="EMBL" id="PAE87349.1"/>
    </source>
</evidence>
<protein>
    <recommendedName>
        <fullName evidence="4">Lipoprotein</fullName>
    </recommendedName>
</protein>
<sequence length="144" mass="15874">MKKPKRLYFLLICVSTSLASCGVVENKDNSSPNNENEELIIQVIIESNASYASDLEVEINSRNSPQTVNELSIEVPYSKTFVIPTDAAFPISSTKVKATAGEDGDRISCKILYDEIEVATHDSEGEFATAVCENKFIDNILSYQ</sequence>
<dbReference type="RefSeq" id="WP_095327201.1">
    <property type="nucleotide sequence ID" value="NZ_JAIEWK010000017.1"/>
</dbReference>
<name>A0A268NVS2_SHOCL</name>
<dbReference type="Proteomes" id="UP000216207">
    <property type="component" value="Unassembled WGS sequence"/>
</dbReference>
<proteinExistence type="predicted"/>
<dbReference type="PROSITE" id="PS51257">
    <property type="entry name" value="PROKAR_LIPOPROTEIN"/>
    <property type="match status" value="1"/>
</dbReference>
<evidence type="ECO:0000313" key="3">
    <source>
        <dbReference type="Proteomes" id="UP000216207"/>
    </source>
</evidence>
<evidence type="ECO:0000256" key="1">
    <source>
        <dbReference type="SAM" id="SignalP"/>
    </source>
</evidence>
<keyword evidence="1" id="KW-0732">Signal</keyword>
<reference evidence="2 3" key="1">
    <citation type="submission" date="2017-07" db="EMBL/GenBank/DDBJ databases">
        <title>Isolation and whole genome analysis of endospore-forming bacteria from heroin.</title>
        <authorList>
            <person name="Kalinowski J."/>
            <person name="Ahrens B."/>
            <person name="Al-Dilaimi A."/>
            <person name="Winkler A."/>
            <person name="Wibberg D."/>
            <person name="Schleenbecker U."/>
            <person name="Ruckert C."/>
            <person name="Wolfel R."/>
            <person name="Grass G."/>
        </authorList>
    </citation>
    <scope>NUCLEOTIDE SEQUENCE [LARGE SCALE GENOMIC DNA]</scope>
    <source>
        <strain evidence="2 3">7539</strain>
    </source>
</reference>
<accession>A0A268NVS2</accession>
<dbReference type="AlphaFoldDB" id="A0A268NVS2"/>